<gene>
    <name evidence="1" type="ORF">NCTC13294_01165</name>
</gene>
<evidence type="ECO:0000313" key="1">
    <source>
        <dbReference type="EMBL" id="SUX22088.1"/>
    </source>
</evidence>
<dbReference type="EMBL" id="UFUW01000001">
    <property type="protein sequence ID" value="SUX22088.1"/>
    <property type="molecule type" value="Genomic_DNA"/>
</dbReference>
<sequence>MTTLDELTTKLREIFQIDRPDLDFGIYRIMNSRAKDMDDYLRLRLPAAVKAAFPAGNDASEAAVYNHLLTFFARYYDAGDFISQRRYKGDTYAIPYSGEEVMLHWANKDQYYTKSGENFSNYRFTLDDGRSVVFRLIAADTAKDNRKDNNGCRLFTLVQEQRISRTDDDGNDYEETLHPLAISDDGSTLEIHFTYRQVAESNQDKENDNTLAQLRGLIPDNWQAVWQSAPTEKNPKRPLLGKHLSDYTRKNSADYFIHKDFGGFLRRELDYYIKNEVMQLDNIQDAADFTAIERDLRLIQTLRHIARDIIDFLAQLENFQKKLWLKKKFVAACHWLITLNHVPERLLDTVLNNEKQLAAWKNLFAIKELPPPSIIIPL</sequence>
<keyword evidence="2" id="KW-1185">Reference proteome</keyword>
<proteinExistence type="predicted"/>
<protein>
    <submittedName>
        <fullName evidence="1">Uncharacterized protein</fullName>
    </submittedName>
</protein>
<reference evidence="1 2" key="1">
    <citation type="submission" date="2018-06" db="EMBL/GenBank/DDBJ databases">
        <authorList>
            <consortium name="Pathogen Informatics"/>
            <person name="Doyle S."/>
        </authorList>
    </citation>
    <scope>NUCLEOTIDE SEQUENCE [LARGE SCALE GENOMIC DNA]</scope>
    <source>
        <strain evidence="1 2">NCTC13294</strain>
    </source>
</reference>
<dbReference type="RefSeq" id="WP_115611483.1">
    <property type="nucleotide sequence ID" value="NZ_JBHLZC010000001.1"/>
</dbReference>
<organism evidence="1 2">
    <name type="scientific">Cardiobacterium valvarum</name>
    <dbReference type="NCBI Taxonomy" id="194702"/>
    <lineage>
        <taxon>Bacteria</taxon>
        <taxon>Pseudomonadati</taxon>
        <taxon>Pseudomonadota</taxon>
        <taxon>Gammaproteobacteria</taxon>
        <taxon>Cardiobacteriales</taxon>
        <taxon>Cardiobacteriaceae</taxon>
        <taxon>Cardiobacterium</taxon>
    </lineage>
</organism>
<dbReference type="OrthoDB" id="9816043at2"/>
<evidence type="ECO:0000313" key="2">
    <source>
        <dbReference type="Proteomes" id="UP000254572"/>
    </source>
</evidence>
<accession>A0A381E6T6</accession>
<dbReference type="Proteomes" id="UP000254572">
    <property type="component" value="Unassembled WGS sequence"/>
</dbReference>
<dbReference type="AlphaFoldDB" id="A0A381E6T6"/>
<name>A0A381E6T6_9GAMM</name>